<comment type="caution">
    <text evidence="9">The sequence shown here is derived from an EMBL/GenBank/DDBJ whole genome shotgun (WGS) entry which is preliminary data.</text>
</comment>
<feature type="transmembrane region" description="Helical" evidence="7">
    <location>
        <begin position="375"/>
        <end position="395"/>
    </location>
</feature>
<name>A0AAW1QZL1_9CHLO</name>
<evidence type="ECO:0000256" key="2">
    <source>
        <dbReference type="ARBA" id="ARBA00022448"/>
    </source>
</evidence>
<evidence type="ECO:0000259" key="8">
    <source>
        <dbReference type="PROSITE" id="PS50850"/>
    </source>
</evidence>
<feature type="transmembrane region" description="Helical" evidence="7">
    <location>
        <begin position="401"/>
        <end position="422"/>
    </location>
</feature>
<feature type="domain" description="Major facilitator superfamily (MFS) profile" evidence="8">
    <location>
        <begin position="38"/>
        <end position="490"/>
    </location>
</feature>
<evidence type="ECO:0000256" key="5">
    <source>
        <dbReference type="ARBA" id="ARBA00023136"/>
    </source>
</evidence>
<protein>
    <recommendedName>
        <fullName evidence="8">Major facilitator superfamily (MFS) profile domain-containing protein</fullName>
    </recommendedName>
</protein>
<keyword evidence="2" id="KW-0813">Transport</keyword>
<feature type="transmembrane region" description="Helical" evidence="7">
    <location>
        <begin position="72"/>
        <end position="91"/>
    </location>
</feature>
<dbReference type="Proteomes" id="UP001445335">
    <property type="component" value="Unassembled WGS sequence"/>
</dbReference>
<feature type="transmembrane region" description="Helical" evidence="7">
    <location>
        <begin position="162"/>
        <end position="186"/>
    </location>
</feature>
<evidence type="ECO:0000313" key="9">
    <source>
        <dbReference type="EMBL" id="KAK9826783.1"/>
    </source>
</evidence>
<evidence type="ECO:0000256" key="7">
    <source>
        <dbReference type="SAM" id="Phobius"/>
    </source>
</evidence>
<keyword evidence="4 7" id="KW-1133">Transmembrane helix</keyword>
<proteinExistence type="predicted"/>
<dbReference type="AlphaFoldDB" id="A0AAW1QZL1"/>
<dbReference type="GO" id="GO:0022857">
    <property type="term" value="F:transmembrane transporter activity"/>
    <property type="evidence" value="ECO:0007669"/>
    <property type="project" value="InterPro"/>
</dbReference>
<dbReference type="InterPro" id="IPR020846">
    <property type="entry name" value="MFS_dom"/>
</dbReference>
<dbReference type="GO" id="GO:0016020">
    <property type="term" value="C:membrane"/>
    <property type="evidence" value="ECO:0007669"/>
    <property type="project" value="UniProtKB-SubCell"/>
</dbReference>
<dbReference type="InterPro" id="IPR036259">
    <property type="entry name" value="MFS_trans_sf"/>
</dbReference>
<organism evidence="9 10">
    <name type="scientific">Elliptochloris bilobata</name>
    <dbReference type="NCBI Taxonomy" id="381761"/>
    <lineage>
        <taxon>Eukaryota</taxon>
        <taxon>Viridiplantae</taxon>
        <taxon>Chlorophyta</taxon>
        <taxon>core chlorophytes</taxon>
        <taxon>Trebouxiophyceae</taxon>
        <taxon>Trebouxiophyceae incertae sedis</taxon>
        <taxon>Elliptochloris clade</taxon>
        <taxon>Elliptochloris</taxon>
    </lineage>
</organism>
<keyword evidence="3 7" id="KW-0812">Transmembrane</keyword>
<feature type="transmembrane region" description="Helical" evidence="7">
    <location>
        <begin position="434"/>
        <end position="457"/>
    </location>
</feature>
<dbReference type="Pfam" id="PF07690">
    <property type="entry name" value="MFS_1"/>
    <property type="match status" value="1"/>
</dbReference>
<sequence length="518" mass="53975">MGAAAAEAAAGEDLEAAKLLVPPAVDEAAVLRKLNRHILVKFFAMTVLCYIDRTNLAFAALQLNRSLGFTEYVYGAGSSLFFVGYSLFMVPSNMVLVRVGAPVWLGAIVVSWGLVATAFAGLRGVSDFYLLRFLLGVTECGTFPGMWYHLSLFYTEKDLGVAYSWITAGTALSQVFGAPIAASLLALDGLCGLAGWQWLFLVEGLPTIALGLYIGCSLAGSPAQAAFLSPEEREWLCARNARVKAARLSAGMMEVGTWGAVRNWRTWALATISMLEAVVKNAILYWCPLIIRSLVSHERRTSAAAVPTPAGTLALDGAGGMATGPLGLAAAAATHEVGATSDAHVALLTALPFGLAAAWTLLLAKHSQATGERKLHATLPFLAGAGCLALLGAYIDHNPAAAFGALLGATVLWGPAGIIYGLPATFLQGPAAATGIALINSIGNVGGMIGPMLVGWLRHRLNSYATSVTILATVTMAAAVLVFLFPMHPAPPAPRSLLRAGSSDALKGGKGRKEAAED</sequence>
<evidence type="ECO:0000256" key="3">
    <source>
        <dbReference type="ARBA" id="ARBA00022692"/>
    </source>
</evidence>
<feature type="region of interest" description="Disordered" evidence="6">
    <location>
        <begin position="496"/>
        <end position="518"/>
    </location>
</feature>
<evidence type="ECO:0000256" key="4">
    <source>
        <dbReference type="ARBA" id="ARBA00022989"/>
    </source>
</evidence>
<dbReference type="EMBL" id="JALJOU010000063">
    <property type="protein sequence ID" value="KAK9826783.1"/>
    <property type="molecule type" value="Genomic_DNA"/>
</dbReference>
<keyword evidence="10" id="KW-1185">Reference proteome</keyword>
<feature type="transmembrane region" description="Helical" evidence="7">
    <location>
        <begin position="198"/>
        <end position="220"/>
    </location>
</feature>
<dbReference type="InterPro" id="IPR011701">
    <property type="entry name" value="MFS"/>
</dbReference>
<evidence type="ECO:0000313" key="10">
    <source>
        <dbReference type="Proteomes" id="UP001445335"/>
    </source>
</evidence>
<dbReference type="Gene3D" id="1.20.1250.20">
    <property type="entry name" value="MFS general substrate transporter like domains"/>
    <property type="match status" value="2"/>
</dbReference>
<evidence type="ECO:0000256" key="6">
    <source>
        <dbReference type="SAM" id="MobiDB-lite"/>
    </source>
</evidence>
<comment type="subcellular location">
    <subcellularLocation>
        <location evidence="1">Membrane</location>
        <topology evidence="1">Multi-pass membrane protein</topology>
    </subcellularLocation>
</comment>
<feature type="transmembrane region" description="Helical" evidence="7">
    <location>
        <begin position="343"/>
        <end position="363"/>
    </location>
</feature>
<evidence type="ECO:0000256" key="1">
    <source>
        <dbReference type="ARBA" id="ARBA00004141"/>
    </source>
</evidence>
<feature type="transmembrane region" description="Helical" evidence="7">
    <location>
        <begin position="129"/>
        <end position="150"/>
    </location>
</feature>
<accession>A0AAW1QZL1</accession>
<dbReference type="SUPFAM" id="SSF103473">
    <property type="entry name" value="MFS general substrate transporter"/>
    <property type="match status" value="1"/>
</dbReference>
<reference evidence="9 10" key="1">
    <citation type="journal article" date="2024" name="Nat. Commun.">
        <title>Phylogenomics reveals the evolutionary origins of lichenization in chlorophyte algae.</title>
        <authorList>
            <person name="Puginier C."/>
            <person name="Libourel C."/>
            <person name="Otte J."/>
            <person name="Skaloud P."/>
            <person name="Haon M."/>
            <person name="Grisel S."/>
            <person name="Petersen M."/>
            <person name="Berrin J.G."/>
            <person name="Delaux P.M."/>
            <person name="Dal Grande F."/>
            <person name="Keller J."/>
        </authorList>
    </citation>
    <scope>NUCLEOTIDE SEQUENCE [LARGE SCALE GENOMIC DNA]</scope>
    <source>
        <strain evidence="9 10">SAG 245.80</strain>
    </source>
</reference>
<dbReference type="PANTHER" id="PTHR43791:SF36">
    <property type="entry name" value="TRANSPORTER, PUTATIVE (AFU_ORTHOLOGUE AFUA_6G08340)-RELATED"/>
    <property type="match status" value="1"/>
</dbReference>
<dbReference type="PANTHER" id="PTHR43791">
    <property type="entry name" value="PERMEASE-RELATED"/>
    <property type="match status" value="1"/>
</dbReference>
<dbReference type="PROSITE" id="PS50850">
    <property type="entry name" value="MFS"/>
    <property type="match status" value="1"/>
</dbReference>
<feature type="transmembrane region" description="Helical" evidence="7">
    <location>
        <begin position="103"/>
        <end position="122"/>
    </location>
</feature>
<keyword evidence="5 7" id="KW-0472">Membrane</keyword>
<gene>
    <name evidence="9" type="ORF">WJX81_008593</name>
</gene>
<feature type="transmembrane region" description="Helical" evidence="7">
    <location>
        <begin position="463"/>
        <end position="485"/>
    </location>
</feature>